<evidence type="ECO:0000256" key="5">
    <source>
        <dbReference type="SAM" id="MobiDB-lite"/>
    </source>
</evidence>
<feature type="compositionally biased region" description="Acidic residues" evidence="5">
    <location>
        <begin position="203"/>
        <end position="214"/>
    </location>
</feature>
<dbReference type="HOGENOM" id="CLU_845340_0_0_1"/>
<evidence type="ECO:0000256" key="1">
    <source>
        <dbReference type="ARBA" id="ARBA00022723"/>
    </source>
</evidence>
<dbReference type="EMBL" id="GL732557">
    <property type="protein sequence ID" value="EFX78496.1"/>
    <property type="molecule type" value="Genomic_DNA"/>
</dbReference>
<gene>
    <name evidence="7" type="ORF">DAPPUDRAFT_105290</name>
</gene>
<protein>
    <recommendedName>
        <fullName evidence="6">RanBP2-type domain-containing protein</fullName>
    </recommendedName>
</protein>
<dbReference type="SMART" id="SM00547">
    <property type="entry name" value="ZnF_RBZ"/>
    <property type="match status" value="1"/>
</dbReference>
<feature type="region of interest" description="Disordered" evidence="5">
    <location>
        <begin position="297"/>
        <end position="329"/>
    </location>
</feature>
<name>E9GQ11_DAPPU</name>
<keyword evidence="8" id="KW-1185">Reference proteome</keyword>
<dbReference type="Gene3D" id="4.10.1060.10">
    <property type="entry name" value="Zinc finger, RanBP2-type"/>
    <property type="match status" value="1"/>
</dbReference>
<feature type="region of interest" description="Disordered" evidence="5">
    <location>
        <begin position="201"/>
        <end position="236"/>
    </location>
</feature>
<dbReference type="SUPFAM" id="SSF90209">
    <property type="entry name" value="Ran binding protein zinc finger-like"/>
    <property type="match status" value="1"/>
</dbReference>
<dbReference type="PROSITE" id="PS01358">
    <property type="entry name" value="ZF_RANBP2_1"/>
    <property type="match status" value="1"/>
</dbReference>
<reference evidence="7 8" key="1">
    <citation type="journal article" date="2011" name="Science">
        <title>The ecoresponsive genome of Daphnia pulex.</title>
        <authorList>
            <person name="Colbourne J.K."/>
            <person name="Pfrender M.E."/>
            <person name="Gilbert D."/>
            <person name="Thomas W.K."/>
            <person name="Tucker A."/>
            <person name="Oakley T.H."/>
            <person name="Tokishita S."/>
            <person name="Aerts A."/>
            <person name="Arnold G.J."/>
            <person name="Basu M.K."/>
            <person name="Bauer D.J."/>
            <person name="Caceres C.E."/>
            <person name="Carmel L."/>
            <person name="Casola C."/>
            <person name="Choi J.H."/>
            <person name="Detter J.C."/>
            <person name="Dong Q."/>
            <person name="Dusheyko S."/>
            <person name="Eads B.D."/>
            <person name="Frohlich T."/>
            <person name="Geiler-Samerotte K.A."/>
            <person name="Gerlach D."/>
            <person name="Hatcher P."/>
            <person name="Jogdeo S."/>
            <person name="Krijgsveld J."/>
            <person name="Kriventseva E.V."/>
            <person name="Kultz D."/>
            <person name="Laforsch C."/>
            <person name="Lindquist E."/>
            <person name="Lopez J."/>
            <person name="Manak J.R."/>
            <person name="Muller J."/>
            <person name="Pangilinan J."/>
            <person name="Patwardhan R.P."/>
            <person name="Pitluck S."/>
            <person name="Pritham E.J."/>
            <person name="Rechtsteiner A."/>
            <person name="Rho M."/>
            <person name="Rogozin I.B."/>
            <person name="Sakarya O."/>
            <person name="Salamov A."/>
            <person name="Schaack S."/>
            <person name="Shapiro H."/>
            <person name="Shiga Y."/>
            <person name="Skalitzky C."/>
            <person name="Smith Z."/>
            <person name="Souvorov A."/>
            <person name="Sung W."/>
            <person name="Tang Z."/>
            <person name="Tsuchiya D."/>
            <person name="Tu H."/>
            <person name="Vos H."/>
            <person name="Wang M."/>
            <person name="Wolf Y.I."/>
            <person name="Yamagata H."/>
            <person name="Yamada T."/>
            <person name="Ye Y."/>
            <person name="Shaw J.R."/>
            <person name="Andrews J."/>
            <person name="Crease T.J."/>
            <person name="Tang H."/>
            <person name="Lucas S.M."/>
            <person name="Robertson H.M."/>
            <person name="Bork P."/>
            <person name="Koonin E.V."/>
            <person name="Zdobnov E.M."/>
            <person name="Grigoriev I.V."/>
            <person name="Lynch M."/>
            <person name="Boore J.L."/>
        </authorList>
    </citation>
    <scope>NUCLEOTIDE SEQUENCE [LARGE SCALE GENOMIC DNA]</scope>
</reference>
<accession>E9GQ11</accession>
<evidence type="ECO:0000256" key="4">
    <source>
        <dbReference type="PROSITE-ProRule" id="PRU00322"/>
    </source>
</evidence>
<evidence type="ECO:0000313" key="8">
    <source>
        <dbReference type="Proteomes" id="UP000000305"/>
    </source>
</evidence>
<evidence type="ECO:0000259" key="6">
    <source>
        <dbReference type="PROSITE" id="PS50199"/>
    </source>
</evidence>
<keyword evidence="2 4" id="KW-0863">Zinc-finger</keyword>
<feature type="compositionally biased region" description="Basic and acidic residues" evidence="5">
    <location>
        <begin position="215"/>
        <end position="224"/>
    </location>
</feature>
<dbReference type="InterPro" id="IPR001876">
    <property type="entry name" value="Znf_RanBP2"/>
</dbReference>
<dbReference type="Proteomes" id="UP000000305">
    <property type="component" value="Unassembled WGS sequence"/>
</dbReference>
<feature type="compositionally biased region" description="Basic and acidic residues" evidence="5">
    <location>
        <begin position="320"/>
        <end position="329"/>
    </location>
</feature>
<feature type="region of interest" description="Disordered" evidence="5">
    <location>
        <begin position="146"/>
        <end position="168"/>
    </location>
</feature>
<evidence type="ECO:0000313" key="7">
    <source>
        <dbReference type="EMBL" id="EFX78496.1"/>
    </source>
</evidence>
<proteinExistence type="predicted"/>
<sequence length="329" mass="37594">MQELLHDMQQAQDQKARSEIHIHQNVVLKDPLETLQKPTGDLGGDKALGSSPSKDFMMGWEQLKQMFTDSNNTLYHQMGWGCRFNSLCSWNFEPEKNFNILEGAIRHALYEWGRGRVPARVVMEYNLSHPSSPDYEKIMNDYLAVDGSSEGDGRKRTALKRKQQRQMRPTLQDLAEMGEKREELEAWPCESPDYDKIINDYLADGEDGSSEDDEVGAKKDEPKIQKNSQIGKQKPKTIRIMEKEDGSWACERCSFVNKSTDSKCTMCEESVELLDDKSIDVYAYHYCDEAYDECNDHYDVGEGDDEGDENVKQDQGGVGGKEEKEDNKT</sequence>
<keyword evidence="3" id="KW-0862">Zinc</keyword>
<dbReference type="PROSITE" id="PS50199">
    <property type="entry name" value="ZF_RANBP2_2"/>
    <property type="match status" value="1"/>
</dbReference>
<dbReference type="KEGG" id="dpx:DAPPUDRAFT_105290"/>
<organism evidence="7 8">
    <name type="scientific">Daphnia pulex</name>
    <name type="common">Water flea</name>
    <dbReference type="NCBI Taxonomy" id="6669"/>
    <lineage>
        <taxon>Eukaryota</taxon>
        <taxon>Metazoa</taxon>
        <taxon>Ecdysozoa</taxon>
        <taxon>Arthropoda</taxon>
        <taxon>Crustacea</taxon>
        <taxon>Branchiopoda</taxon>
        <taxon>Diplostraca</taxon>
        <taxon>Cladocera</taxon>
        <taxon>Anomopoda</taxon>
        <taxon>Daphniidae</taxon>
        <taxon>Daphnia</taxon>
    </lineage>
</organism>
<feature type="domain" description="RanBP2-type" evidence="6">
    <location>
        <begin position="244"/>
        <end position="273"/>
    </location>
</feature>
<evidence type="ECO:0000256" key="3">
    <source>
        <dbReference type="ARBA" id="ARBA00022833"/>
    </source>
</evidence>
<dbReference type="InParanoid" id="E9GQ11"/>
<dbReference type="InterPro" id="IPR036443">
    <property type="entry name" value="Znf_RanBP2_sf"/>
</dbReference>
<dbReference type="GO" id="GO:0008270">
    <property type="term" value="F:zinc ion binding"/>
    <property type="evidence" value="ECO:0007669"/>
    <property type="project" value="UniProtKB-KW"/>
</dbReference>
<keyword evidence="1" id="KW-0479">Metal-binding</keyword>
<feature type="compositionally biased region" description="Basic residues" evidence="5">
    <location>
        <begin position="156"/>
        <end position="165"/>
    </location>
</feature>
<dbReference type="AlphaFoldDB" id="E9GQ11"/>
<evidence type="ECO:0000256" key="2">
    <source>
        <dbReference type="ARBA" id="ARBA00022771"/>
    </source>
</evidence>